<dbReference type="RefSeq" id="WP_142604297.1">
    <property type="nucleotide sequence ID" value="NZ_FXSZ01000007.1"/>
</dbReference>
<dbReference type="OrthoDB" id="9882725at2"/>
<evidence type="ECO:0000313" key="1">
    <source>
        <dbReference type="EMBL" id="SMO72379.1"/>
    </source>
</evidence>
<evidence type="ECO:0000313" key="3">
    <source>
        <dbReference type="Proteomes" id="UP000315971"/>
    </source>
</evidence>
<dbReference type="EMBL" id="FXSZ01000007">
    <property type="protein sequence ID" value="SMO72379.1"/>
    <property type="molecule type" value="Genomic_DNA"/>
</dbReference>
<accession>A0A521DKZ4</accession>
<keyword evidence="3" id="KW-1185">Reference proteome</keyword>
<proteinExistence type="predicted"/>
<evidence type="ECO:0000313" key="2">
    <source>
        <dbReference type="EMBL" id="SMO72382.1"/>
    </source>
</evidence>
<sequence>MKKISILIVGIFLCLSSFGQVVPLNDVINFTPFKKMEKIDRGQLKQMDRTKVKFPTINIEHSSGEFYKLSSTCLLQLNGMMSETTDNYLNKLKKGFDASHSWSSDPGYTSVIKTYNNYQVLIINRAYTEQFISHYSFFCVSNTKVCCLNGKLEYNSADKEQAAVMLDELLKSIRFKK</sequence>
<dbReference type="EMBL" id="FXSZ01000007">
    <property type="protein sequence ID" value="SMO72382.1"/>
    <property type="molecule type" value="Genomic_DNA"/>
</dbReference>
<dbReference type="Proteomes" id="UP000315971">
    <property type="component" value="Unassembled WGS sequence"/>
</dbReference>
<protein>
    <recommendedName>
        <fullName evidence="4">DUF3805 domain-containing protein</fullName>
    </recommendedName>
</protein>
<organism evidence="1 3">
    <name type="scientific">Solitalea koreensis</name>
    <dbReference type="NCBI Taxonomy" id="543615"/>
    <lineage>
        <taxon>Bacteria</taxon>
        <taxon>Pseudomonadati</taxon>
        <taxon>Bacteroidota</taxon>
        <taxon>Sphingobacteriia</taxon>
        <taxon>Sphingobacteriales</taxon>
        <taxon>Sphingobacteriaceae</taxon>
        <taxon>Solitalea</taxon>
    </lineage>
</organism>
<name>A0A521DKZ4_9SPHI</name>
<reference evidence="1 3" key="1">
    <citation type="submission" date="2017-05" db="EMBL/GenBank/DDBJ databases">
        <authorList>
            <person name="Varghese N."/>
            <person name="Submissions S."/>
        </authorList>
    </citation>
    <scope>NUCLEOTIDE SEQUENCE [LARGE SCALE GENOMIC DNA]</scope>
    <source>
        <strain evidence="1 3">DSM 21342</strain>
    </source>
</reference>
<gene>
    <name evidence="1" type="ORF">SAMN06265350_107112</name>
    <name evidence="2" type="ORF">SAMN06265350_107113</name>
</gene>
<dbReference type="AlphaFoldDB" id="A0A521DKZ4"/>
<evidence type="ECO:0008006" key="4">
    <source>
        <dbReference type="Google" id="ProtNLM"/>
    </source>
</evidence>